<gene>
    <name evidence="1" type="ORF">I542_0279</name>
</gene>
<evidence type="ECO:0000313" key="1">
    <source>
        <dbReference type="EMBL" id="EUA60149.1"/>
    </source>
</evidence>
<dbReference type="EMBL" id="JAOH01000002">
    <property type="protein sequence ID" value="EUA60149.1"/>
    <property type="molecule type" value="Genomic_DNA"/>
</dbReference>
<name>A0A829QCX8_9MYCO</name>
<evidence type="ECO:0000313" key="2">
    <source>
        <dbReference type="Proteomes" id="UP000021210"/>
    </source>
</evidence>
<dbReference type="Proteomes" id="UP000021210">
    <property type="component" value="Unassembled WGS sequence"/>
</dbReference>
<proteinExistence type="predicted"/>
<sequence>MSWRSLLWVRLPTSPVVADGFRPSARAASAQVHPTLSLS</sequence>
<organism evidence="1 2">
    <name type="scientific">Mycobacteroides abscessus 1948</name>
    <dbReference type="NCBI Taxonomy" id="1299323"/>
    <lineage>
        <taxon>Bacteria</taxon>
        <taxon>Bacillati</taxon>
        <taxon>Actinomycetota</taxon>
        <taxon>Actinomycetes</taxon>
        <taxon>Mycobacteriales</taxon>
        <taxon>Mycobacteriaceae</taxon>
        <taxon>Mycobacteroides</taxon>
        <taxon>Mycobacteroides abscessus</taxon>
    </lineage>
</organism>
<dbReference type="AlphaFoldDB" id="A0A829QCX8"/>
<protein>
    <submittedName>
        <fullName evidence="1">Uncharacterized protein</fullName>
    </submittedName>
</protein>
<comment type="caution">
    <text evidence="1">The sequence shown here is derived from an EMBL/GenBank/DDBJ whole genome shotgun (WGS) entry which is preliminary data.</text>
</comment>
<reference evidence="1 2" key="1">
    <citation type="submission" date="2013-12" db="EMBL/GenBank/DDBJ databases">
        <authorList>
            <person name="Zelazny A."/>
            <person name="Olivier K."/>
            <person name="Holland S."/>
            <person name="Lenaerts A."/>
            <person name="Ordway D."/>
            <person name="DeGroote M.A."/>
            <person name="Parker T."/>
            <person name="Sizemore C."/>
            <person name="Tallon L.J."/>
            <person name="Sadzewicz L.K."/>
            <person name="Sengamalay N."/>
            <person name="Fraser C.M."/>
            <person name="Hine E."/>
            <person name="Shefchek K.A."/>
            <person name="Das S.P."/>
            <person name="Tettelin H."/>
        </authorList>
    </citation>
    <scope>NUCLEOTIDE SEQUENCE [LARGE SCALE GENOMIC DNA]</scope>
    <source>
        <strain evidence="1 2">1948</strain>
    </source>
</reference>
<accession>A0A829QCX8</accession>